<dbReference type="AlphaFoldDB" id="A0A3B1CM80"/>
<dbReference type="PANTHER" id="PTHR46438">
    <property type="entry name" value="ALPHA/BETA-HYDROLASES SUPERFAMILY PROTEIN"/>
    <property type="match status" value="1"/>
</dbReference>
<sequence>MSATLKHHPTYTVSGSGPPLLLLHGLFDSLQTWDNLAPRLSQTFKVYALDLPGFGKSPLPSDWPESLSGITEHLISFLDDLGIERISLVGNSMGGSLSLALTQKHPERIHKIALLNPYGLPEVPQAVFSARRKIFGTILPYLLRAGAIKLCIKGIFSRSFYDQSLLTPTRIKRVAEPFSSLKQLKNLFRFLRAISPEEIQEIDRRLGEIRQAVLILWGTEDGWLKEAHWQHLANRLPSAEIRKIEACGHLPQIEKAETVAKALIPFFLE</sequence>
<evidence type="ECO:0000259" key="1">
    <source>
        <dbReference type="Pfam" id="PF00561"/>
    </source>
</evidence>
<proteinExistence type="predicted"/>
<keyword evidence="2" id="KW-0378">Hydrolase</keyword>
<organism evidence="2">
    <name type="scientific">hydrothermal vent metagenome</name>
    <dbReference type="NCBI Taxonomy" id="652676"/>
    <lineage>
        <taxon>unclassified sequences</taxon>
        <taxon>metagenomes</taxon>
        <taxon>ecological metagenomes</taxon>
    </lineage>
</organism>
<reference evidence="2" key="1">
    <citation type="submission" date="2018-06" db="EMBL/GenBank/DDBJ databases">
        <authorList>
            <person name="Zhirakovskaya E."/>
        </authorList>
    </citation>
    <scope>NUCLEOTIDE SEQUENCE</scope>
</reference>
<dbReference type="SUPFAM" id="SSF53474">
    <property type="entry name" value="alpha/beta-Hydrolases"/>
    <property type="match status" value="1"/>
</dbReference>
<dbReference type="GO" id="GO:0047570">
    <property type="term" value="F:3-oxoadipate enol-lactonase activity"/>
    <property type="evidence" value="ECO:0007669"/>
    <property type="project" value="UniProtKB-EC"/>
</dbReference>
<dbReference type="Gene3D" id="3.40.50.1820">
    <property type="entry name" value="alpha/beta hydrolase"/>
    <property type="match status" value="1"/>
</dbReference>
<evidence type="ECO:0000313" key="2">
    <source>
        <dbReference type="EMBL" id="VAX31646.1"/>
    </source>
</evidence>
<dbReference type="Pfam" id="PF00561">
    <property type="entry name" value="Abhydrolase_1"/>
    <property type="match status" value="1"/>
</dbReference>
<dbReference type="PANTHER" id="PTHR46438:SF11">
    <property type="entry name" value="LIPASE-RELATED"/>
    <property type="match status" value="1"/>
</dbReference>
<protein>
    <submittedName>
        <fullName evidence="2">Beta-ketoadipate enol-lactone hydrolase</fullName>
        <ecNumber evidence="2">3.1.1.24</ecNumber>
    </submittedName>
</protein>
<dbReference type="EMBL" id="UOGF01000077">
    <property type="protein sequence ID" value="VAX31646.1"/>
    <property type="molecule type" value="Genomic_DNA"/>
</dbReference>
<accession>A0A3B1CM80</accession>
<dbReference type="InterPro" id="IPR000073">
    <property type="entry name" value="AB_hydrolase_1"/>
</dbReference>
<dbReference type="PRINTS" id="PR00111">
    <property type="entry name" value="ABHYDROLASE"/>
</dbReference>
<name>A0A3B1CM80_9ZZZZ</name>
<gene>
    <name evidence="2" type="ORF">MNBD_NITROSPIRAE01-1982</name>
</gene>
<dbReference type="EC" id="3.1.1.24" evidence="2"/>
<dbReference type="InterPro" id="IPR029058">
    <property type="entry name" value="AB_hydrolase_fold"/>
</dbReference>
<feature type="domain" description="AB hydrolase-1" evidence="1">
    <location>
        <begin position="18"/>
        <end position="256"/>
    </location>
</feature>